<reference evidence="1 2" key="1">
    <citation type="submission" date="2018-11" db="EMBL/GenBank/DDBJ databases">
        <authorList>
            <consortium name="Pathogen Informatics"/>
        </authorList>
    </citation>
    <scope>NUCLEOTIDE SEQUENCE [LARGE SCALE GENOMIC DNA]</scope>
    <source>
        <strain>Denwood</strain>
        <strain evidence="2">Zambia</strain>
    </source>
</reference>
<evidence type="ECO:0000313" key="2">
    <source>
        <dbReference type="Proteomes" id="UP000269396"/>
    </source>
</evidence>
<dbReference type="PANTHER" id="PTHR23227:SF67">
    <property type="entry name" value="CRANIOFACIAL DEVELOPMENT PROTEIN 2-LIKE"/>
    <property type="match status" value="1"/>
</dbReference>
<organism evidence="1 2">
    <name type="scientific">Schistosoma mattheei</name>
    <dbReference type="NCBI Taxonomy" id="31246"/>
    <lineage>
        <taxon>Eukaryota</taxon>
        <taxon>Metazoa</taxon>
        <taxon>Spiralia</taxon>
        <taxon>Lophotrochozoa</taxon>
        <taxon>Platyhelminthes</taxon>
        <taxon>Trematoda</taxon>
        <taxon>Digenea</taxon>
        <taxon>Strigeidida</taxon>
        <taxon>Schistosomatoidea</taxon>
        <taxon>Schistosomatidae</taxon>
        <taxon>Schistosoma</taxon>
    </lineage>
</organism>
<dbReference type="STRING" id="31246.A0A183NNQ5"/>
<sequence length="151" mass="17308">MSKEARNGLVEWESHGFRIIKASFKTEKIITMNVIQSYAPTNYGNDNDKDRFYERLQSIIAKCPGKDLTMLMGDLNAKVGMDNYGYEDIMRRHELGEKNESDGRFANLCAFNKMIIGGTTFPHKRMHKAACLSLDHTTEDHVDHICITKNF</sequence>
<dbReference type="PANTHER" id="PTHR23227">
    <property type="entry name" value="BUCENTAUR RELATED"/>
    <property type="match status" value="1"/>
</dbReference>
<dbReference type="SUPFAM" id="SSF56219">
    <property type="entry name" value="DNase I-like"/>
    <property type="match status" value="1"/>
</dbReference>
<dbReference type="Gene3D" id="3.60.10.10">
    <property type="entry name" value="Endonuclease/exonuclease/phosphatase"/>
    <property type="match status" value="1"/>
</dbReference>
<keyword evidence="2" id="KW-1185">Reference proteome</keyword>
<protein>
    <submittedName>
        <fullName evidence="1">Uncharacterized protein</fullName>
    </submittedName>
</protein>
<proteinExistence type="predicted"/>
<dbReference type="AlphaFoldDB" id="A0A183NNQ5"/>
<dbReference type="EMBL" id="UZAL01007714">
    <property type="protein sequence ID" value="VDO98711.1"/>
    <property type="molecule type" value="Genomic_DNA"/>
</dbReference>
<name>A0A183NNQ5_9TREM</name>
<dbReference type="InterPro" id="IPR027124">
    <property type="entry name" value="Swc5/CFDP1/2"/>
</dbReference>
<dbReference type="InterPro" id="IPR036691">
    <property type="entry name" value="Endo/exonu/phosph_ase_sf"/>
</dbReference>
<gene>
    <name evidence="1" type="ORF">SMTD_LOCUS3742</name>
</gene>
<evidence type="ECO:0000313" key="1">
    <source>
        <dbReference type="EMBL" id="VDO98711.1"/>
    </source>
</evidence>
<accession>A0A183NNQ5</accession>
<dbReference type="Proteomes" id="UP000269396">
    <property type="component" value="Unassembled WGS sequence"/>
</dbReference>